<dbReference type="EMBL" id="UINC01055563">
    <property type="protein sequence ID" value="SVB74592.1"/>
    <property type="molecule type" value="Genomic_DNA"/>
</dbReference>
<dbReference type="NCBIfam" id="TIGR01409">
    <property type="entry name" value="TAT_signal_seq"/>
    <property type="match status" value="1"/>
</dbReference>
<proteinExistence type="predicted"/>
<dbReference type="InterPro" id="IPR006311">
    <property type="entry name" value="TAT_signal"/>
</dbReference>
<dbReference type="InterPro" id="IPR021889">
    <property type="entry name" value="DUF3500"/>
</dbReference>
<protein>
    <recommendedName>
        <fullName evidence="2">DUF3500 domain-containing protein</fullName>
    </recommendedName>
</protein>
<accession>A0A382GI86</accession>
<dbReference type="PROSITE" id="PS51318">
    <property type="entry name" value="TAT"/>
    <property type="match status" value="1"/>
</dbReference>
<sequence>MNAKSLTRRDFLSNTAIATASLAAVPEIFAKQVAPKGKTSENYVKLLHASLSDSQKKVLCFPWDHRDKKNGLLRTHVSNNWRITNHALTSDFYTKEQQVLIRKTWEGLVNPDWVERFDKQFKDDMGGFGKKQGIAIFGDPMTKGENYEFVLTGRHGTVRCDGDSADHMAFGGPIVYGHAASGYYEKSAHPNNVFWHQAVAANDLFEMLDGKQREKALRPEAPEESEIAFQRPWAAIDGIAIGSLSDDQKDHAQKVLRSLLEPYRLKDREEALTALKKQGGLDACHLTFYKKDDLGNDGIWDNWRLEGPSFVWHYRGAPHVHVWLNVADTAKVDLNSHNRSGPLRQKS</sequence>
<dbReference type="Pfam" id="PF12006">
    <property type="entry name" value="DUF3500"/>
    <property type="match status" value="1"/>
</dbReference>
<name>A0A382GI86_9ZZZZ</name>
<dbReference type="InterPro" id="IPR019546">
    <property type="entry name" value="TAT_signal_bac_arc"/>
</dbReference>
<organism evidence="1">
    <name type="scientific">marine metagenome</name>
    <dbReference type="NCBI Taxonomy" id="408172"/>
    <lineage>
        <taxon>unclassified sequences</taxon>
        <taxon>metagenomes</taxon>
        <taxon>ecological metagenomes</taxon>
    </lineage>
</organism>
<reference evidence="1" key="1">
    <citation type="submission" date="2018-05" db="EMBL/GenBank/DDBJ databases">
        <authorList>
            <person name="Lanie J.A."/>
            <person name="Ng W.-L."/>
            <person name="Kazmierczak K.M."/>
            <person name="Andrzejewski T.M."/>
            <person name="Davidsen T.M."/>
            <person name="Wayne K.J."/>
            <person name="Tettelin H."/>
            <person name="Glass J.I."/>
            <person name="Rusch D."/>
            <person name="Podicherti R."/>
            <person name="Tsui H.-C.T."/>
            <person name="Winkler M.E."/>
        </authorList>
    </citation>
    <scope>NUCLEOTIDE SEQUENCE</scope>
</reference>
<evidence type="ECO:0000313" key="1">
    <source>
        <dbReference type="EMBL" id="SVB74592.1"/>
    </source>
</evidence>
<gene>
    <name evidence="1" type="ORF">METZ01_LOCUS227446</name>
</gene>
<evidence type="ECO:0008006" key="2">
    <source>
        <dbReference type="Google" id="ProtNLM"/>
    </source>
</evidence>
<dbReference type="AlphaFoldDB" id="A0A382GI86"/>